<accession>A0A1G5JSZ2</accession>
<dbReference type="CDD" id="cd04301">
    <property type="entry name" value="NAT_SF"/>
    <property type="match status" value="1"/>
</dbReference>
<dbReference type="InterPro" id="IPR000182">
    <property type="entry name" value="GNAT_dom"/>
</dbReference>
<dbReference type="EMBL" id="FMVJ01000007">
    <property type="protein sequence ID" value="SCY90858.1"/>
    <property type="molecule type" value="Genomic_DNA"/>
</dbReference>
<evidence type="ECO:0000256" key="2">
    <source>
        <dbReference type="ARBA" id="ARBA00023315"/>
    </source>
</evidence>
<dbReference type="Gene3D" id="3.40.630.30">
    <property type="match status" value="1"/>
</dbReference>
<name>A0A1G5JSZ2_9HYPH</name>
<feature type="domain" description="N-acetyltransferase" evidence="3">
    <location>
        <begin position="7"/>
        <end position="119"/>
    </location>
</feature>
<dbReference type="SUPFAM" id="SSF55729">
    <property type="entry name" value="Acyl-CoA N-acyltransferases (Nat)"/>
    <property type="match status" value="1"/>
</dbReference>
<dbReference type="OrthoDB" id="9805924at2"/>
<gene>
    <name evidence="4" type="ORF">SAMN02927923_02843</name>
</gene>
<evidence type="ECO:0000259" key="3">
    <source>
        <dbReference type="PROSITE" id="PS51186"/>
    </source>
</evidence>
<keyword evidence="1 4" id="KW-0808">Transferase</keyword>
<keyword evidence="2" id="KW-0012">Acyltransferase</keyword>
<evidence type="ECO:0000313" key="5">
    <source>
        <dbReference type="Proteomes" id="UP000199569"/>
    </source>
</evidence>
<reference evidence="4 5" key="1">
    <citation type="submission" date="2016-10" db="EMBL/GenBank/DDBJ databases">
        <authorList>
            <person name="de Groot N.N."/>
        </authorList>
    </citation>
    <scope>NUCLEOTIDE SEQUENCE [LARGE SCALE GENOMIC DNA]</scope>
    <source>
        <strain evidence="4 5">CGMCC 1.7666</strain>
    </source>
</reference>
<dbReference type="PANTHER" id="PTHR10545:SF29">
    <property type="entry name" value="GH14572P-RELATED"/>
    <property type="match status" value="1"/>
</dbReference>
<evidence type="ECO:0000256" key="1">
    <source>
        <dbReference type="ARBA" id="ARBA00022679"/>
    </source>
</evidence>
<dbReference type="PROSITE" id="PS51186">
    <property type="entry name" value="GNAT"/>
    <property type="match status" value="1"/>
</dbReference>
<dbReference type="STRING" id="549386.SAMN02927923_02843"/>
<dbReference type="RefSeq" id="WP_091135516.1">
    <property type="nucleotide sequence ID" value="NZ_FMVJ01000007.1"/>
</dbReference>
<sequence length="119" mass="13206">MAMQSEVSIREAKVEDVPKLVVVMKELADGEDLSAYIETYEARLREQAFGPTPRIKVLLAELDGEIVGLVSCTVRSSNGGELEFIKIDELVVREDARGRGIGQALMQRLNEVVPHRGRL</sequence>
<evidence type="ECO:0000313" key="4">
    <source>
        <dbReference type="EMBL" id="SCY90858.1"/>
    </source>
</evidence>
<organism evidence="4 5">
    <name type="scientific">Microvirga guangxiensis</name>
    <dbReference type="NCBI Taxonomy" id="549386"/>
    <lineage>
        <taxon>Bacteria</taxon>
        <taxon>Pseudomonadati</taxon>
        <taxon>Pseudomonadota</taxon>
        <taxon>Alphaproteobacteria</taxon>
        <taxon>Hyphomicrobiales</taxon>
        <taxon>Methylobacteriaceae</taxon>
        <taxon>Microvirga</taxon>
    </lineage>
</organism>
<proteinExistence type="predicted"/>
<dbReference type="InterPro" id="IPR051016">
    <property type="entry name" value="Diverse_Substrate_AcTransf"/>
</dbReference>
<dbReference type="PANTHER" id="PTHR10545">
    <property type="entry name" value="DIAMINE N-ACETYLTRANSFERASE"/>
    <property type="match status" value="1"/>
</dbReference>
<dbReference type="Pfam" id="PF00583">
    <property type="entry name" value="Acetyltransf_1"/>
    <property type="match status" value="1"/>
</dbReference>
<dbReference type="AlphaFoldDB" id="A0A1G5JSZ2"/>
<keyword evidence="5" id="KW-1185">Reference proteome</keyword>
<dbReference type="GO" id="GO:0008080">
    <property type="term" value="F:N-acetyltransferase activity"/>
    <property type="evidence" value="ECO:0007669"/>
    <property type="project" value="TreeGrafter"/>
</dbReference>
<protein>
    <submittedName>
        <fullName evidence="4">Acetyltransferase (GNAT) family protein</fullName>
    </submittedName>
</protein>
<dbReference type="InterPro" id="IPR016181">
    <property type="entry name" value="Acyl_CoA_acyltransferase"/>
</dbReference>
<dbReference type="Proteomes" id="UP000199569">
    <property type="component" value="Unassembled WGS sequence"/>
</dbReference>